<feature type="domain" description="ABC transporter" evidence="5">
    <location>
        <begin position="8"/>
        <end position="240"/>
    </location>
</feature>
<keyword evidence="2" id="KW-0813">Transport</keyword>
<accession>A0A378TJZ2</accession>
<evidence type="ECO:0000256" key="2">
    <source>
        <dbReference type="ARBA" id="ARBA00022448"/>
    </source>
</evidence>
<keyword evidence="3" id="KW-0547">Nucleotide-binding</keyword>
<organism evidence="6 7">
    <name type="scientific">Mycolicibacterium tokaiense</name>
    <dbReference type="NCBI Taxonomy" id="39695"/>
    <lineage>
        <taxon>Bacteria</taxon>
        <taxon>Bacillati</taxon>
        <taxon>Actinomycetota</taxon>
        <taxon>Actinomycetes</taxon>
        <taxon>Mycobacteriales</taxon>
        <taxon>Mycobacteriaceae</taxon>
        <taxon>Mycolicibacterium</taxon>
    </lineage>
</organism>
<dbReference type="InterPro" id="IPR003593">
    <property type="entry name" value="AAA+_ATPase"/>
</dbReference>
<dbReference type="InterPro" id="IPR050086">
    <property type="entry name" value="MetN_ABC_transporter-like"/>
</dbReference>
<sequence>MPDTTPVLDVRGLTMTIDGATLLSDISFQLDRGDSLSVVGPSGSGKSTLLRCLNQLEGSWTGEVLLAGAPTRSVTPNQLRSRIGLVSQKFALFGHLDVLANVTLPLRRVRGLAKPEADELADRWLERVGLAGFRRRRPHQLSGGQQQRVAIARAAALEPDVLLLDEVTSALDPELVDEVENVILDLGRSGTTLIVVTHDIPFAAKVGASMMMLEAGAVIEHGTPAAVLGSAQPRSRRFFTRHLRGLSLDIEAIPQ</sequence>
<dbReference type="GO" id="GO:0005524">
    <property type="term" value="F:ATP binding"/>
    <property type="evidence" value="ECO:0007669"/>
    <property type="project" value="UniProtKB-KW"/>
</dbReference>
<dbReference type="GO" id="GO:0016887">
    <property type="term" value="F:ATP hydrolysis activity"/>
    <property type="evidence" value="ECO:0007669"/>
    <property type="project" value="InterPro"/>
</dbReference>
<evidence type="ECO:0000259" key="5">
    <source>
        <dbReference type="PROSITE" id="PS50893"/>
    </source>
</evidence>
<evidence type="ECO:0000313" key="6">
    <source>
        <dbReference type="EMBL" id="STZ61122.1"/>
    </source>
</evidence>
<dbReference type="PANTHER" id="PTHR43166:SF4">
    <property type="entry name" value="PHOSPHONATES IMPORT ATP-BINDING PROTEIN PHNC"/>
    <property type="match status" value="1"/>
</dbReference>
<proteinExistence type="inferred from homology"/>
<dbReference type="PROSITE" id="PS00211">
    <property type="entry name" value="ABC_TRANSPORTER_1"/>
    <property type="match status" value="1"/>
</dbReference>
<evidence type="ECO:0000256" key="1">
    <source>
        <dbReference type="ARBA" id="ARBA00005417"/>
    </source>
</evidence>
<dbReference type="InterPro" id="IPR027417">
    <property type="entry name" value="P-loop_NTPase"/>
</dbReference>
<protein>
    <submittedName>
        <fullName evidence="6">Polar amino acid ABC transporter ATPase</fullName>
    </submittedName>
</protein>
<dbReference type="AlphaFoldDB" id="A0A378TJZ2"/>
<keyword evidence="7" id="KW-1185">Reference proteome</keyword>
<keyword evidence="4" id="KW-0067">ATP-binding</keyword>
<evidence type="ECO:0000256" key="4">
    <source>
        <dbReference type="ARBA" id="ARBA00022840"/>
    </source>
</evidence>
<comment type="similarity">
    <text evidence="1">Belongs to the ABC transporter superfamily.</text>
</comment>
<evidence type="ECO:0000256" key="3">
    <source>
        <dbReference type="ARBA" id="ARBA00022741"/>
    </source>
</evidence>
<dbReference type="OrthoDB" id="9810077at2"/>
<gene>
    <name evidence="6" type="primary">glnQ_2</name>
    <name evidence="6" type="ORF">NCTC10821_04666</name>
</gene>
<dbReference type="Gene3D" id="3.40.50.300">
    <property type="entry name" value="P-loop containing nucleotide triphosphate hydrolases"/>
    <property type="match status" value="1"/>
</dbReference>
<reference evidence="6 7" key="1">
    <citation type="submission" date="2018-06" db="EMBL/GenBank/DDBJ databases">
        <authorList>
            <consortium name="Pathogen Informatics"/>
            <person name="Doyle S."/>
        </authorList>
    </citation>
    <scope>NUCLEOTIDE SEQUENCE [LARGE SCALE GENOMIC DNA]</scope>
    <source>
        <strain evidence="6 7">NCTC10821</strain>
    </source>
</reference>
<dbReference type="Pfam" id="PF00005">
    <property type="entry name" value="ABC_tran"/>
    <property type="match status" value="1"/>
</dbReference>
<dbReference type="SMART" id="SM00382">
    <property type="entry name" value="AAA"/>
    <property type="match status" value="1"/>
</dbReference>
<dbReference type="Proteomes" id="UP000254978">
    <property type="component" value="Unassembled WGS sequence"/>
</dbReference>
<dbReference type="InterPro" id="IPR017871">
    <property type="entry name" value="ABC_transporter-like_CS"/>
</dbReference>
<name>A0A378TJZ2_9MYCO</name>
<dbReference type="InterPro" id="IPR003439">
    <property type="entry name" value="ABC_transporter-like_ATP-bd"/>
</dbReference>
<dbReference type="EMBL" id="UGQT01000001">
    <property type="protein sequence ID" value="STZ61122.1"/>
    <property type="molecule type" value="Genomic_DNA"/>
</dbReference>
<dbReference type="SUPFAM" id="SSF52540">
    <property type="entry name" value="P-loop containing nucleoside triphosphate hydrolases"/>
    <property type="match status" value="1"/>
</dbReference>
<evidence type="ECO:0000313" key="7">
    <source>
        <dbReference type="Proteomes" id="UP000254978"/>
    </source>
</evidence>
<dbReference type="PROSITE" id="PS50893">
    <property type="entry name" value="ABC_TRANSPORTER_2"/>
    <property type="match status" value="1"/>
</dbReference>
<dbReference type="RefSeq" id="WP_147289404.1">
    <property type="nucleotide sequence ID" value="NZ_AP022600.1"/>
</dbReference>
<dbReference type="PANTHER" id="PTHR43166">
    <property type="entry name" value="AMINO ACID IMPORT ATP-BINDING PROTEIN"/>
    <property type="match status" value="1"/>
</dbReference>